<evidence type="ECO:0000313" key="3">
    <source>
        <dbReference type="Proteomes" id="UP000078542"/>
    </source>
</evidence>
<feature type="compositionally biased region" description="Basic and acidic residues" evidence="1">
    <location>
        <begin position="113"/>
        <end position="122"/>
    </location>
</feature>
<evidence type="ECO:0000313" key="2">
    <source>
        <dbReference type="EMBL" id="KYN08146.1"/>
    </source>
</evidence>
<gene>
    <name evidence="2" type="ORF">ALC62_00991</name>
</gene>
<feature type="region of interest" description="Disordered" evidence="1">
    <location>
        <begin position="13"/>
        <end position="34"/>
    </location>
</feature>
<protein>
    <submittedName>
        <fullName evidence="2">Uncharacterized protein</fullName>
    </submittedName>
</protein>
<accession>A0A195D5L8</accession>
<evidence type="ECO:0000256" key="1">
    <source>
        <dbReference type="SAM" id="MobiDB-lite"/>
    </source>
</evidence>
<dbReference type="AlphaFoldDB" id="A0A195D5L8"/>
<dbReference type="EMBL" id="KQ976818">
    <property type="protein sequence ID" value="KYN08146.1"/>
    <property type="molecule type" value="Genomic_DNA"/>
</dbReference>
<feature type="region of interest" description="Disordered" evidence="1">
    <location>
        <begin position="110"/>
        <end position="131"/>
    </location>
</feature>
<dbReference type="Proteomes" id="UP000078542">
    <property type="component" value="Unassembled WGS sequence"/>
</dbReference>
<keyword evidence="3" id="KW-1185">Reference proteome</keyword>
<organism evidence="2 3">
    <name type="scientific">Cyphomyrmex costatus</name>
    <dbReference type="NCBI Taxonomy" id="456900"/>
    <lineage>
        <taxon>Eukaryota</taxon>
        <taxon>Metazoa</taxon>
        <taxon>Ecdysozoa</taxon>
        <taxon>Arthropoda</taxon>
        <taxon>Hexapoda</taxon>
        <taxon>Insecta</taxon>
        <taxon>Pterygota</taxon>
        <taxon>Neoptera</taxon>
        <taxon>Endopterygota</taxon>
        <taxon>Hymenoptera</taxon>
        <taxon>Apocrita</taxon>
        <taxon>Aculeata</taxon>
        <taxon>Formicoidea</taxon>
        <taxon>Formicidae</taxon>
        <taxon>Myrmicinae</taxon>
        <taxon>Cyphomyrmex</taxon>
    </lineage>
</organism>
<proteinExistence type="predicted"/>
<name>A0A195D5L8_9HYME</name>
<sequence length="204" mass="22722">MDGSRVSASCTCRRASGSGRLPPPPPPSPLHSAATDGCSGLYGRNLTVNYNHIDYMDRLGNVRRGRNIIKNTKGCFLRSLRYFLPFQASLEYRRLDCKIDVKSTLRKRGAGGDFRDNLDRPPHKQPHSSRIDDQREILVGCSGRILKYLGRVVKVDGKIRNPRTSRGYIQSRCRSPAASSFMEDCFGNALSSSISLTATSLRQE</sequence>
<reference evidence="2 3" key="1">
    <citation type="submission" date="2016-03" db="EMBL/GenBank/DDBJ databases">
        <title>Cyphomyrmex costatus WGS genome.</title>
        <authorList>
            <person name="Nygaard S."/>
            <person name="Hu H."/>
            <person name="Boomsma J."/>
            <person name="Zhang G."/>
        </authorList>
    </citation>
    <scope>NUCLEOTIDE SEQUENCE [LARGE SCALE GENOMIC DNA]</scope>
    <source>
        <strain evidence="2">MS0001</strain>
        <tissue evidence="2">Whole body</tissue>
    </source>
</reference>